<dbReference type="GO" id="GO:0030313">
    <property type="term" value="C:cell envelope"/>
    <property type="evidence" value="ECO:0007669"/>
    <property type="project" value="UniProtKB-SubCell"/>
</dbReference>
<protein>
    <submittedName>
        <fullName evidence="7">Alginate biosynthesis protein Alg44</fullName>
    </submittedName>
</protein>
<organism evidence="7 8">
    <name type="scientific">Aquipseudomonas ullengensis</name>
    <dbReference type="NCBI Taxonomy" id="2759166"/>
    <lineage>
        <taxon>Bacteria</taxon>
        <taxon>Pseudomonadati</taxon>
        <taxon>Pseudomonadota</taxon>
        <taxon>Gammaproteobacteria</taxon>
        <taxon>Pseudomonadales</taxon>
        <taxon>Pseudomonadaceae</taxon>
        <taxon>Aquipseudomonas</taxon>
    </lineage>
</organism>
<dbReference type="Pfam" id="PF25964">
    <property type="entry name" value="BSH_ALG44"/>
    <property type="match status" value="1"/>
</dbReference>
<accession>A0A7W4LM19</accession>
<dbReference type="InterPro" id="IPR058834">
    <property type="entry name" value="Beta-barrel_ALG44"/>
</dbReference>
<dbReference type="InterPro" id="IPR058835">
    <property type="entry name" value="BSH_ALG44"/>
</dbReference>
<proteinExistence type="predicted"/>
<evidence type="ECO:0000313" key="8">
    <source>
        <dbReference type="Proteomes" id="UP000542720"/>
    </source>
</evidence>
<comment type="subcellular location">
    <subcellularLocation>
        <location evidence="1">Cell envelope</location>
    </subcellularLocation>
</comment>
<dbReference type="EMBL" id="JACJUD010000003">
    <property type="protein sequence ID" value="MBB2495642.1"/>
    <property type="molecule type" value="Genomic_DNA"/>
</dbReference>
<dbReference type="SUPFAM" id="SSF141371">
    <property type="entry name" value="PilZ domain-like"/>
    <property type="match status" value="1"/>
</dbReference>
<dbReference type="Pfam" id="PF07238">
    <property type="entry name" value="PilZ"/>
    <property type="match status" value="1"/>
</dbReference>
<dbReference type="PANTHER" id="PTHR30386">
    <property type="entry name" value="MEMBRANE FUSION SUBUNIT OF EMRAB-TOLC MULTIDRUG EFFLUX PUMP"/>
    <property type="match status" value="1"/>
</dbReference>
<dbReference type="RefSeq" id="WP_183089171.1">
    <property type="nucleotide sequence ID" value="NZ_JACJUD010000003.1"/>
</dbReference>
<feature type="domain" description="PilZ" evidence="3">
    <location>
        <begin position="14"/>
        <end position="113"/>
    </location>
</feature>
<feature type="domain" description="ALG44 barrel-sandwich hybrid" evidence="5">
    <location>
        <begin position="198"/>
        <end position="294"/>
    </location>
</feature>
<feature type="transmembrane region" description="Helical" evidence="2">
    <location>
        <begin position="157"/>
        <end position="176"/>
    </location>
</feature>
<dbReference type="AlphaFoldDB" id="A0A7W4LM19"/>
<evidence type="ECO:0000259" key="3">
    <source>
        <dbReference type="Pfam" id="PF07238"/>
    </source>
</evidence>
<dbReference type="Pfam" id="PF25965">
    <property type="entry name" value="Beta-barrel_ALG44"/>
    <property type="match status" value="1"/>
</dbReference>
<comment type="caution">
    <text evidence="7">The sequence shown here is derived from an EMBL/GenBank/DDBJ whole genome shotgun (WGS) entry which is preliminary data.</text>
</comment>
<dbReference type="GO" id="GO:0035438">
    <property type="term" value="F:cyclic-di-GMP binding"/>
    <property type="evidence" value="ECO:0007669"/>
    <property type="project" value="InterPro"/>
</dbReference>
<dbReference type="PANTHER" id="PTHR30386:SF19">
    <property type="entry name" value="MULTIDRUG EXPORT PROTEIN EMRA-RELATED"/>
    <property type="match status" value="1"/>
</dbReference>
<dbReference type="Gene3D" id="2.40.50.100">
    <property type="match status" value="1"/>
</dbReference>
<keyword evidence="8" id="KW-1185">Reference proteome</keyword>
<keyword evidence="2" id="KW-0472">Membrane</keyword>
<dbReference type="InterPro" id="IPR009875">
    <property type="entry name" value="PilZ_domain"/>
</dbReference>
<evidence type="ECO:0000259" key="6">
    <source>
        <dbReference type="Pfam" id="PF25965"/>
    </source>
</evidence>
<dbReference type="Proteomes" id="UP000542720">
    <property type="component" value="Unassembled WGS sequence"/>
</dbReference>
<dbReference type="InterPro" id="IPR058833">
    <property type="entry name" value="Hl_ALG44"/>
</dbReference>
<evidence type="ECO:0000259" key="5">
    <source>
        <dbReference type="Pfam" id="PF25964"/>
    </source>
</evidence>
<evidence type="ECO:0000259" key="4">
    <source>
        <dbReference type="Pfam" id="PF25891"/>
    </source>
</evidence>
<sequence length="401" mass="43658">MNTAVNVVHEAEAQRQHARVKIPAVLRYLTKGRERVEQRILDLSAGGLSFSADRQPVQVGDYYQGHLQFKLDGLNLGIDIEFQVRSFELDSGRVGCQFHNLKPRDIATLRYLISAHLAGEIISVGDLLNTLQRENFTKARKQGGKGSGLGFFGRFKAITLSLGIFVVGLAAFGYIFQSIYNLYFVTHAQSALVSVPSLQVTMPREGTVQTLLPEGSDKVAKGAPIAAFSASMLEMLKGHLSDEQLSPANVEELFGKQMKGTLTSPCNCKVARQLVADGQFASKGDVIFELVPQDSYATINASFPYRNLAQAKPGSRVSFWIGDEDQPRHGLVVSTSLHEGGLSSDIRAVIQPDQPLPSTFAGQPVEVTIDRGPSFDWMIDKALGSVPASFTAATEPVYARD</sequence>
<name>A0A7W4LM19_9GAMM</name>
<evidence type="ECO:0000256" key="1">
    <source>
        <dbReference type="ARBA" id="ARBA00004196"/>
    </source>
</evidence>
<evidence type="ECO:0000256" key="2">
    <source>
        <dbReference type="SAM" id="Phobius"/>
    </source>
</evidence>
<keyword evidence="2" id="KW-0812">Transmembrane</keyword>
<dbReference type="Gene3D" id="2.40.10.220">
    <property type="entry name" value="predicted glycosyltransferase like domains"/>
    <property type="match status" value="1"/>
</dbReference>
<dbReference type="InterPro" id="IPR050739">
    <property type="entry name" value="MFP"/>
</dbReference>
<evidence type="ECO:0000313" key="7">
    <source>
        <dbReference type="EMBL" id="MBB2495642.1"/>
    </source>
</evidence>
<feature type="domain" description="ALG44 helical loop" evidence="4">
    <location>
        <begin position="231"/>
        <end position="257"/>
    </location>
</feature>
<reference evidence="7 8" key="1">
    <citation type="submission" date="2020-08" db="EMBL/GenBank/DDBJ databases">
        <authorList>
            <person name="Kim C.M."/>
        </authorList>
    </citation>
    <scope>NUCLEOTIDE SEQUENCE [LARGE SCALE GENOMIC DNA]</scope>
    <source>
        <strain evidence="7 8">UL070</strain>
    </source>
</reference>
<feature type="domain" description="ALG44 beta-barrel" evidence="6">
    <location>
        <begin position="297"/>
        <end position="375"/>
    </location>
</feature>
<gene>
    <name evidence="7" type="ORF">H3H51_11495</name>
</gene>
<dbReference type="Pfam" id="PF25891">
    <property type="entry name" value="Hl_ALG44"/>
    <property type="match status" value="1"/>
</dbReference>
<keyword evidence="2" id="KW-1133">Transmembrane helix</keyword>